<keyword evidence="4" id="KW-1133">Transmembrane helix</keyword>
<organism evidence="5 6">
    <name type="scientific">Polaribacter atrinae</name>
    <dbReference type="NCBI Taxonomy" id="1333662"/>
    <lineage>
        <taxon>Bacteria</taxon>
        <taxon>Pseudomonadati</taxon>
        <taxon>Bacteroidota</taxon>
        <taxon>Flavobacteriia</taxon>
        <taxon>Flavobacteriales</taxon>
        <taxon>Flavobacteriaceae</taxon>
    </lineage>
</organism>
<keyword evidence="1" id="KW-0677">Repeat</keyword>
<dbReference type="AlphaFoldDB" id="A0A176T550"/>
<keyword evidence="6" id="KW-1185">Reference proteome</keyword>
<dbReference type="OrthoDB" id="794036at2"/>
<dbReference type="Pfam" id="PF07719">
    <property type="entry name" value="TPR_2"/>
    <property type="match status" value="1"/>
</dbReference>
<dbReference type="Proteomes" id="UP000076923">
    <property type="component" value="Unassembled WGS sequence"/>
</dbReference>
<name>A0A176T550_9FLAO</name>
<keyword evidence="4" id="KW-0812">Transmembrane</keyword>
<evidence type="ECO:0000256" key="1">
    <source>
        <dbReference type="ARBA" id="ARBA00022737"/>
    </source>
</evidence>
<dbReference type="PROSITE" id="PS50005">
    <property type="entry name" value="TPR"/>
    <property type="match status" value="1"/>
</dbReference>
<dbReference type="SUPFAM" id="SSF48452">
    <property type="entry name" value="TPR-like"/>
    <property type="match status" value="1"/>
</dbReference>
<feature type="transmembrane region" description="Helical" evidence="4">
    <location>
        <begin position="24"/>
        <end position="43"/>
    </location>
</feature>
<protein>
    <submittedName>
        <fullName evidence="5">Uncharacterized protein</fullName>
    </submittedName>
</protein>
<dbReference type="InterPro" id="IPR013105">
    <property type="entry name" value="TPR_2"/>
</dbReference>
<dbReference type="RefSeq" id="WP_068451327.1">
    <property type="nucleotide sequence ID" value="NZ_CANKUV010000019.1"/>
</dbReference>
<evidence type="ECO:0000256" key="2">
    <source>
        <dbReference type="ARBA" id="ARBA00022803"/>
    </source>
</evidence>
<feature type="repeat" description="TPR" evidence="3">
    <location>
        <begin position="82"/>
        <end position="115"/>
    </location>
</feature>
<dbReference type="InterPro" id="IPR014562">
    <property type="entry name" value="UCP030959_TPR_rpt-cont"/>
</dbReference>
<proteinExistence type="predicted"/>
<dbReference type="InterPro" id="IPR019734">
    <property type="entry name" value="TPR_rpt"/>
</dbReference>
<accession>A0A176T550</accession>
<evidence type="ECO:0000256" key="3">
    <source>
        <dbReference type="PROSITE-ProRule" id="PRU00339"/>
    </source>
</evidence>
<keyword evidence="2 3" id="KW-0802">TPR repeat</keyword>
<dbReference type="PIRSF" id="PIRSF030959">
    <property type="entry name" value="UCP030959"/>
    <property type="match status" value="1"/>
</dbReference>
<evidence type="ECO:0000256" key="4">
    <source>
        <dbReference type="SAM" id="Phobius"/>
    </source>
</evidence>
<comment type="caution">
    <text evidence="5">The sequence shown here is derived from an EMBL/GenBank/DDBJ whole genome shotgun (WGS) entry which is preliminary data.</text>
</comment>
<sequence length="238" mass="27971">MLYYFIIAFQVFCVYHAYKNKNNFYWYFIIFFIPLLGCIIYLLTQVISKGDVTHITEEITTIINPTKKIKELETALQFSNTFQNKINLADAYAQNKEYHKAIEHYENALESNFKDAPHTINKLIICYYNIQNYDKVVAYAPKINLQKNFKETIFFYGLALEQKGKIELAENQLRKIDVRYSHYSERLELSKFLIRNNKIAAAKEVLTEVITEINAMTNVNAKKHRSILSEASKIINEH</sequence>
<dbReference type="InterPro" id="IPR011990">
    <property type="entry name" value="TPR-like_helical_dom_sf"/>
</dbReference>
<dbReference type="STRING" id="1333662.LPB303_13750"/>
<evidence type="ECO:0000313" key="6">
    <source>
        <dbReference type="Proteomes" id="UP000076923"/>
    </source>
</evidence>
<evidence type="ECO:0000313" key="5">
    <source>
        <dbReference type="EMBL" id="OAD42937.1"/>
    </source>
</evidence>
<gene>
    <name evidence="5" type="ORF">LPB303_13750</name>
</gene>
<dbReference type="EMBL" id="LVWE01000057">
    <property type="protein sequence ID" value="OAD42937.1"/>
    <property type="molecule type" value="Genomic_DNA"/>
</dbReference>
<keyword evidence="4" id="KW-0472">Membrane</keyword>
<dbReference type="Gene3D" id="1.25.40.10">
    <property type="entry name" value="Tetratricopeptide repeat domain"/>
    <property type="match status" value="1"/>
</dbReference>
<reference evidence="5 6" key="1">
    <citation type="submission" date="2016-02" db="EMBL/GenBank/DDBJ databases">
        <title>Draft genome sequence of Polaribacter atrinae KACC17473.</title>
        <authorList>
            <person name="Shin S.-K."/>
            <person name="Yi H."/>
        </authorList>
    </citation>
    <scope>NUCLEOTIDE SEQUENCE [LARGE SCALE GENOMIC DNA]</scope>
    <source>
        <strain evidence="5 6">KACC 17473</strain>
    </source>
</reference>